<protein>
    <recommendedName>
        <fullName evidence="3">Mos1 transposase HTH domain-containing protein</fullName>
    </recommendedName>
</protein>
<evidence type="ECO:0000313" key="2">
    <source>
        <dbReference type="Proteomes" id="UP000499080"/>
    </source>
</evidence>
<evidence type="ECO:0008006" key="3">
    <source>
        <dbReference type="Google" id="ProtNLM"/>
    </source>
</evidence>
<dbReference type="PROSITE" id="PS51257">
    <property type="entry name" value="PROKAR_LIPOPROTEIN"/>
    <property type="match status" value="1"/>
</dbReference>
<dbReference type="OrthoDB" id="6118231at2759"/>
<sequence length="168" mass="19404">MARCYSQLHLRTGFASISSFLQSCFRSSLHDGFLQISKKSSYPILRAERVHASQIYRRVKEVYGELCHARCAIFRWCQCYEAGLVNIKDLPNPGQAHIVTNSATISAVDELLRQNRWITTREIAVELSISKGTVHRIIHKKLGYGKVRAQWVPSICQRIIRRREWVFA</sequence>
<comment type="caution">
    <text evidence="1">The sequence shown here is derived from an EMBL/GenBank/DDBJ whole genome shotgun (WGS) entry which is preliminary data.</text>
</comment>
<organism evidence="1 2">
    <name type="scientific">Araneus ventricosus</name>
    <name type="common">Orbweaver spider</name>
    <name type="synonym">Epeira ventricosa</name>
    <dbReference type="NCBI Taxonomy" id="182803"/>
    <lineage>
        <taxon>Eukaryota</taxon>
        <taxon>Metazoa</taxon>
        <taxon>Ecdysozoa</taxon>
        <taxon>Arthropoda</taxon>
        <taxon>Chelicerata</taxon>
        <taxon>Arachnida</taxon>
        <taxon>Araneae</taxon>
        <taxon>Araneomorphae</taxon>
        <taxon>Entelegynae</taxon>
        <taxon>Araneoidea</taxon>
        <taxon>Araneidae</taxon>
        <taxon>Araneus</taxon>
    </lineage>
</organism>
<dbReference type="PANTHER" id="PTHR46060">
    <property type="entry name" value="MARINER MOS1 TRANSPOSASE-LIKE PROTEIN"/>
    <property type="match status" value="1"/>
</dbReference>
<dbReference type="PANTHER" id="PTHR46060:SF1">
    <property type="entry name" value="MARINER MOS1 TRANSPOSASE-LIKE PROTEIN"/>
    <property type="match status" value="1"/>
</dbReference>
<keyword evidence="2" id="KW-1185">Reference proteome</keyword>
<reference evidence="1 2" key="1">
    <citation type="journal article" date="2019" name="Sci. Rep.">
        <title>Orb-weaving spider Araneus ventricosus genome elucidates the spidroin gene catalogue.</title>
        <authorList>
            <person name="Kono N."/>
            <person name="Nakamura H."/>
            <person name="Ohtoshi R."/>
            <person name="Moran D.A.P."/>
            <person name="Shinohara A."/>
            <person name="Yoshida Y."/>
            <person name="Fujiwara M."/>
            <person name="Mori M."/>
            <person name="Tomita M."/>
            <person name="Arakawa K."/>
        </authorList>
    </citation>
    <scope>NUCLEOTIDE SEQUENCE [LARGE SCALE GENOMIC DNA]</scope>
</reference>
<dbReference type="Proteomes" id="UP000499080">
    <property type="component" value="Unassembled WGS sequence"/>
</dbReference>
<name>A0A4Y2CWT5_ARAVE</name>
<dbReference type="EMBL" id="BGPR01000255">
    <property type="protein sequence ID" value="GBM08307.1"/>
    <property type="molecule type" value="Genomic_DNA"/>
</dbReference>
<proteinExistence type="predicted"/>
<evidence type="ECO:0000313" key="1">
    <source>
        <dbReference type="EMBL" id="GBM08307.1"/>
    </source>
</evidence>
<dbReference type="AlphaFoldDB" id="A0A4Y2CWT5"/>
<accession>A0A4Y2CWT5</accession>
<gene>
    <name evidence="1" type="ORF">AVEN_101436_1</name>
</gene>
<dbReference type="InterPro" id="IPR052709">
    <property type="entry name" value="Transposase-MT_Hybrid"/>
</dbReference>